<keyword evidence="2" id="KW-1185">Reference proteome</keyword>
<organism evidence="1 2">
    <name type="scientific">Squirrel monkey simian foamy virus</name>
    <dbReference type="NCBI Taxonomy" id="2170201"/>
    <lineage>
        <taxon>Viruses</taxon>
        <taxon>Riboviria</taxon>
        <taxon>Pararnavirae</taxon>
        <taxon>Artverviricota</taxon>
        <taxon>Revtraviricetes</taxon>
        <taxon>Ortervirales</taxon>
        <taxon>Retroviridae</taxon>
        <taxon>Spumaretrovirinae</taxon>
        <taxon>Simiispumavirus</taxon>
        <taxon>Simiispumavirus saisci</taxon>
    </lineage>
</organism>
<sequence length="379" mass="44053">MHHAAISTITPIITVNDLTFASQEEIQACGGVQGKGDYYEIPVKSLYIPVLSPTPLSGHSLRQVICTLWRLYQSYYNQNCKPVPPLRWRERRRGNWQSETLPIPPLGCVTWLAWEDTTVIIICGGDDGFKITEEGQCCSSTTCAMIVYPCKITSNQLCNPFIRSLRCRHPFSFECIPLRHENSLRDLYKPPVYEERGKDVKWEYRKDVVEYYSGNALTPDVIRWKSTKFQKVLHVIEKLSFTEGRLPMSYARAKEEWGSPKGRSGERVLWTKKYKKDYYDPDFPFDELDEEQEWETESWFSMIPRLTKSSTGETIQSWLSQAVPAGFKLTRPNGDKYVSKRSVFHPLDIEKKDRWNPRAYDWCMCNESDPSGEDSDEYQ</sequence>
<gene>
    <name evidence="1" type="primary">bel2</name>
</gene>
<dbReference type="GeneID" id="37620051"/>
<dbReference type="KEGG" id="vg:37620051"/>
<proteinExistence type="predicted"/>
<evidence type="ECO:0000313" key="2">
    <source>
        <dbReference type="Proteomes" id="UP000154225"/>
    </source>
</evidence>
<dbReference type="RefSeq" id="YP_009508569.1">
    <property type="nucleotide sequence ID" value="NC_039028.1"/>
</dbReference>
<name>D5JWU9_9RETR</name>
<protein>
    <submittedName>
        <fullName evidence="1">Bel2</fullName>
    </submittedName>
</protein>
<accession>D5JWU9</accession>
<dbReference type="Proteomes" id="UP000154225">
    <property type="component" value="Segment"/>
</dbReference>
<dbReference type="EMBL" id="GU356394">
    <property type="protein sequence ID" value="ADE05998.1"/>
    <property type="molecule type" value="Genomic_DNA"/>
</dbReference>
<evidence type="ECO:0000313" key="1">
    <source>
        <dbReference type="EMBL" id="ADE05998.1"/>
    </source>
</evidence>
<reference evidence="1 2" key="1">
    <citation type="journal article" date="2010" name="J. Virol.">
        <title>Species-specific inhibition of foamy viruses from South American monkeys by New World Monkey TRIM5{alpha} proteins.</title>
        <authorList>
            <person name="Pacheco B."/>
            <person name="Finzi A."/>
            <person name="McGee-Estrada K."/>
            <person name="Sodroski J."/>
        </authorList>
    </citation>
    <scope>NUCLEOTIDE SEQUENCE [LARGE SCALE GENOMIC DNA]</scope>
    <source>
        <strain evidence="1">ATCC VR-643</strain>
    </source>
</reference>